<sequence>MTGTVKFFNVSKGFGFITNDETGKDIFVHATGLNGVEINEGDKVEYQEEEGRKGMVAGQVTVIE</sequence>
<dbReference type="InterPro" id="IPR050181">
    <property type="entry name" value="Cold_shock_domain"/>
</dbReference>
<evidence type="ECO:0000313" key="6">
    <source>
        <dbReference type="Proteomes" id="UP001200642"/>
    </source>
</evidence>
<dbReference type="InterPro" id="IPR019844">
    <property type="entry name" value="CSD_CS"/>
</dbReference>
<dbReference type="GO" id="GO:0003676">
    <property type="term" value="F:nucleic acid binding"/>
    <property type="evidence" value="ECO:0007669"/>
    <property type="project" value="InterPro"/>
</dbReference>
<dbReference type="SMART" id="SM00357">
    <property type="entry name" value="CSP"/>
    <property type="match status" value="1"/>
</dbReference>
<dbReference type="InterPro" id="IPR012340">
    <property type="entry name" value="NA-bd_OB-fold"/>
</dbReference>
<dbReference type="PROSITE" id="PS00352">
    <property type="entry name" value="CSD_1"/>
    <property type="match status" value="1"/>
</dbReference>
<reference evidence="5" key="1">
    <citation type="submission" date="2023-02" db="EMBL/GenBank/DDBJ databases">
        <title>Genome of Flavobacteriaceae gen. nov. sp. strain F89.</title>
        <authorList>
            <person name="Wang Y."/>
        </authorList>
    </citation>
    <scope>NUCLEOTIDE SEQUENCE</scope>
    <source>
        <strain evidence="5">F89</strain>
    </source>
</reference>
<dbReference type="AlphaFoldDB" id="A0AAE3JMV6"/>
<dbReference type="RefSeq" id="WP_317900346.1">
    <property type="nucleotide sequence ID" value="NZ_JAIRBC010000001.1"/>
</dbReference>
<dbReference type="Gene3D" id="2.40.50.140">
    <property type="entry name" value="Nucleic acid-binding proteins"/>
    <property type="match status" value="1"/>
</dbReference>
<dbReference type="Pfam" id="PF00313">
    <property type="entry name" value="CSD"/>
    <property type="match status" value="1"/>
</dbReference>
<comment type="caution">
    <text evidence="5">The sequence shown here is derived from an EMBL/GenBank/DDBJ whole genome shotgun (WGS) entry which is preliminary data.</text>
</comment>
<proteinExistence type="predicted"/>
<organism evidence="5 6">
    <name type="scientific">Cerina litoralis</name>
    <dbReference type="NCBI Taxonomy" id="2874477"/>
    <lineage>
        <taxon>Bacteria</taxon>
        <taxon>Pseudomonadati</taxon>
        <taxon>Bacteroidota</taxon>
        <taxon>Flavobacteriia</taxon>
        <taxon>Flavobacteriales</taxon>
        <taxon>Flavobacteriaceae</taxon>
        <taxon>Cerina</taxon>
    </lineage>
</organism>
<evidence type="ECO:0000256" key="1">
    <source>
        <dbReference type="ARBA" id="ARBA00004496"/>
    </source>
</evidence>
<dbReference type="InterPro" id="IPR002059">
    <property type="entry name" value="CSP_DNA-bd"/>
</dbReference>
<evidence type="ECO:0000259" key="4">
    <source>
        <dbReference type="PROSITE" id="PS51857"/>
    </source>
</evidence>
<dbReference type="PROSITE" id="PS51857">
    <property type="entry name" value="CSD_2"/>
    <property type="match status" value="1"/>
</dbReference>
<feature type="domain" description="CSD" evidence="4">
    <location>
        <begin position="1"/>
        <end position="62"/>
    </location>
</feature>
<dbReference type="SUPFAM" id="SSF50249">
    <property type="entry name" value="Nucleic acid-binding proteins"/>
    <property type="match status" value="1"/>
</dbReference>
<accession>A0AAE3JMV6</accession>
<keyword evidence="2" id="KW-0963">Cytoplasm</keyword>
<dbReference type="InterPro" id="IPR011129">
    <property type="entry name" value="CSD"/>
</dbReference>
<evidence type="ECO:0000256" key="2">
    <source>
        <dbReference type="ARBA" id="ARBA00022490"/>
    </source>
</evidence>
<dbReference type="PRINTS" id="PR00050">
    <property type="entry name" value="COLDSHOCK"/>
</dbReference>
<comment type="subcellular location">
    <subcellularLocation>
        <location evidence="1 3">Cytoplasm</location>
    </subcellularLocation>
</comment>
<dbReference type="GO" id="GO:0005829">
    <property type="term" value="C:cytosol"/>
    <property type="evidence" value="ECO:0007669"/>
    <property type="project" value="UniProtKB-ARBA"/>
</dbReference>
<dbReference type="Proteomes" id="UP001200642">
    <property type="component" value="Unassembled WGS sequence"/>
</dbReference>
<dbReference type="EMBL" id="JAIRBC010000001">
    <property type="protein sequence ID" value="MCG2459196.1"/>
    <property type="molecule type" value="Genomic_DNA"/>
</dbReference>
<name>A0AAE3JMV6_9FLAO</name>
<gene>
    <name evidence="5" type="ORF">K8352_00380</name>
</gene>
<evidence type="ECO:0000256" key="3">
    <source>
        <dbReference type="RuleBase" id="RU000408"/>
    </source>
</evidence>
<evidence type="ECO:0000313" key="5">
    <source>
        <dbReference type="EMBL" id="MCG2459196.1"/>
    </source>
</evidence>
<dbReference type="PANTHER" id="PTHR11544">
    <property type="entry name" value="COLD SHOCK DOMAIN CONTAINING PROTEINS"/>
    <property type="match status" value="1"/>
</dbReference>
<dbReference type="PIRSF" id="PIRSF002599">
    <property type="entry name" value="Cold_shock_A"/>
    <property type="match status" value="1"/>
</dbReference>
<dbReference type="CDD" id="cd04458">
    <property type="entry name" value="CSP_CDS"/>
    <property type="match status" value="1"/>
</dbReference>
<dbReference type="InterPro" id="IPR012156">
    <property type="entry name" value="Cold_shock_CspA"/>
</dbReference>
<protein>
    <submittedName>
        <fullName evidence="5">Cold shock domain-containing protein</fullName>
    </submittedName>
</protein>
<keyword evidence="6" id="KW-1185">Reference proteome</keyword>